<dbReference type="InterPro" id="IPR011044">
    <property type="entry name" value="Quino_amine_DH_bsu"/>
</dbReference>
<dbReference type="PROSITE" id="PS51257">
    <property type="entry name" value="PROKAR_LIPOPROTEIN"/>
    <property type="match status" value="1"/>
</dbReference>
<dbReference type="InterPro" id="IPR035391">
    <property type="entry name" value="Arylsulfotran_N"/>
</dbReference>
<comment type="caution">
    <text evidence="2">The sequence shown here is derived from an EMBL/GenBank/DDBJ whole genome shotgun (WGS) entry which is preliminary data.</text>
</comment>
<dbReference type="Gene3D" id="2.60.40.3100">
    <property type="entry name" value="Arylsulphate sulphotransferase monomer, N-terminal domain"/>
    <property type="match status" value="1"/>
</dbReference>
<dbReference type="Pfam" id="PF05935">
    <property type="entry name" value="Arylsulfotrans"/>
    <property type="match status" value="1"/>
</dbReference>
<accession>A0ABW8UF32</accession>
<dbReference type="EMBL" id="JBGQPK010000024">
    <property type="protein sequence ID" value="MFL2029390.1"/>
    <property type="molecule type" value="Genomic_DNA"/>
</dbReference>
<dbReference type="InterPro" id="IPR010262">
    <property type="entry name" value="Arylsulfotransferase_bact"/>
</dbReference>
<dbReference type="PANTHER" id="PTHR35340:SF5">
    <property type="entry name" value="ASST-DOMAIN-CONTAINING PROTEIN"/>
    <property type="match status" value="1"/>
</dbReference>
<reference evidence="2 3" key="1">
    <citation type="submission" date="2024-08" db="EMBL/GenBank/DDBJ databases">
        <authorList>
            <person name="Arias E."/>
        </authorList>
    </citation>
    <scope>NUCLEOTIDE SEQUENCE [LARGE SCALE GENOMIC DNA]</scope>
    <source>
        <strain evidence="2 3">FAM 25317</strain>
    </source>
</reference>
<evidence type="ECO:0000259" key="1">
    <source>
        <dbReference type="Pfam" id="PF17425"/>
    </source>
</evidence>
<gene>
    <name evidence="2" type="ORF">ACEN34_07145</name>
</gene>
<evidence type="ECO:0000313" key="3">
    <source>
        <dbReference type="Proteomes" id="UP001625389"/>
    </source>
</evidence>
<name>A0ABW8UF32_9LACO</name>
<dbReference type="Proteomes" id="UP001625389">
    <property type="component" value="Unassembled WGS sequence"/>
</dbReference>
<organism evidence="2 3">
    <name type="scientific">Loigolactobacillus zhaoyuanensis</name>
    <dbReference type="NCBI Taxonomy" id="2486017"/>
    <lineage>
        <taxon>Bacteria</taxon>
        <taxon>Bacillati</taxon>
        <taxon>Bacillota</taxon>
        <taxon>Bacilli</taxon>
        <taxon>Lactobacillales</taxon>
        <taxon>Lactobacillaceae</taxon>
        <taxon>Loigolactobacillus</taxon>
    </lineage>
</organism>
<sequence>MMKGQRWRIFGVLTLILLTVGLTGCGQTQKQTTTKTNTTKLLSVKQIKRNIGSHLVTTRAQKQENANQTYKTALANTDYTLATPYVKVNPYQTSPLTTALVIFQTEQAAKITYTVVGRTENTSITNQVNGDYSTQHQVPVVGLYSGQNTVKLQVQYQDGTTTEQTLQVKTTTDLPEYLQKTKIKVTKNNKQQMVIGDNKLTFMIRTTKQSFAIDADGAIRWYSTLYVQHMLQPIHNGHLLLLSKNTQSALVYNDLLETDYLGRVYKEYNFRAKTSNSDGGARETTVLHHDIIELPNHDLVATVNDGSDYVEDTMVVISAKTGKITKVIDLKNLLPQAMYTKYKAAKDGSIDWFHQNAVYYDNNDQSLMISGRNQDMIMKFDLKTEQIKWIYSGKKKSTWPQKYQKLLLTPTKGTSITGGQHGLNLLSDDNNDPNSENILLYDNNINVTNGDATTSGKYSQGVQYHIDTKKMTIDQTWAYGKSLGKANFTAIIGYTQKVSSTNYLLDFGFQNNGKTSNIIEVAGQEQVFNVKLTNPSAKAYVYRAYRLPVYASDYQFDVDQ</sequence>
<dbReference type="InterPro" id="IPR038477">
    <property type="entry name" value="ASST_N_sf"/>
</dbReference>
<evidence type="ECO:0000313" key="2">
    <source>
        <dbReference type="EMBL" id="MFL2029390.1"/>
    </source>
</evidence>
<dbReference type="PANTHER" id="PTHR35340">
    <property type="entry name" value="PQQ ENZYME REPEAT PROTEIN-RELATED"/>
    <property type="match status" value="1"/>
</dbReference>
<protein>
    <submittedName>
        <fullName evidence="2">Aryl-sulfate sulfotransferase</fullName>
    </submittedName>
</protein>
<dbReference type="InterPro" id="IPR053143">
    <property type="entry name" value="Arylsulfate_ST"/>
</dbReference>
<dbReference type="SUPFAM" id="SSF50969">
    <property type="entry name" value="YVTN repeat-like/Quinoprotein amine dehydrogenase"/>
    <property type="match status" value="1"/>
</dbReference>
<feature type="domain" description="Arylsulfotransferase N-terminal" evidence="1">
    <location>
        <begin position="85"/>
        <end position="170"/>
    </location>
</feature>
<keyword evidence="3" id="KW-1185">Reference proteome</keyword>
<dbReference type="Pfam" id="PF17425">
    <property type="entry name" value="Arylsulfotran_N"/>
    <property type="match status" value="1"/>
</dbReference>
<proteinExistence type="predicted"/>
<dbReference type="RefSeq" id="WP_164507602.1">
    <property type="nucleotide sequence ID" value="NZ_JBGQPK010000024.1"/>
</dbReference>